<dbReference type="EMBL" id="GGEC01058083">
    <property type="protein sequence ID" value="MBX38567.1"/>
    <property type="molecule type" value="Transcribed_RNA"/>
</dbReference>
<evidence type="ECO:0000313" key="2">
    <source>
        <dbReference type="EMBL" id="MBX38567.1"/>
    </source>
</evidence>
<dbReference type="AlphaFoldDB" id="A0A2P2N7U1"/>
<reference evidence="2" key="1">
    <citation type="submission" date="2018-02" db="EMBL/GenBank/DDBJ databases">
        <title>Rhizophora mucronata_Transcriptome.</title>
        <authorList>
            <person name="Meera S.P."/>
            <person name="Sreeshan A."/>
            <person name="Augustine A."/>
        </authorList>
    </citation>
    <scope>NUCLEOTIDE SEQUENCE</scope>
    <source>
        <tissue evidence="2">Leaf</tissue>
    </source>
</reference>
<protein>
    <submittedName>
        <fullName evidence="2">Uncharacterized protein</fullName>
    </submittedName>
</protein>
<proteinExistence type="predicted"/>
<feature type="transmembrane region" description="Helical" evidence="1">
    <location>
        <begin position="21"/>
        <end position="40"/>
    </location>
</feature>
<accession>A0A2P2N7U1</accession>
<keyword evidence="1" id="KW-0472">Membrane</keyword>
<keyword evidence="1" id="KW-1133">Transmembrane helix</keyword>
<organism evidence="2">
    <name type="scientific">Rhizophora mucronata</name>
    <name type="common">Asiatic mangrove</name>
    <dbReference type="NCBI Taxonomy" id="61149"/>
    <lineage>
        <taxon>Eukaryota</taxon>
        <taxon>Viridiplantae</taxon>
        <taxon>Streptophyta</taxon>
        <taxon>Embryophyta</taxon>
        <taxon>Tracheophyta</taxon>
        <taxon>Spermatophyta</taxon>
        <taxon>Magnoliopsida</taxon>
        <taxon>eudicotyledons</taxon>
        <taxon>Gunneridae</taxon>
        <taxon>Pentapetalae</taxon>
        <taxon>rosids</taxon>
        <taxon>fabids</taxon>
        <taxon>Malpighiales</taxon>
        <taxon>Rhizophoraceae</taxon>
        <taxon>Rhizophora</taxon>
    </lineage>
</organism>
<evidence type="ECO:0000256" key="1">
    <source>
        <dbReference type="SAM" id="Phobius"/>
    </source>
</evidence>
<keyword evidence="1" id="KW-0812">Transmembrane</keyword>
<sequence length="44" mass="5043">MSSSHVSVTILHRFSIKFYMAFVLCLCWPIGIYLFCLVFLDGLA</sequence>
<name>A0A2P2N7U1_RHIMU</name>